<accession>A0AAN7BIP6</accession>
<dbReference type="Proteomes" id="UP001301958">
    <property type="component" value="Unassembled WGS sequence"/>
</dbReference>
<organism evidence="1 2">
    <name type="scientific">Podospora fimiseda</name>
    <dbReference type="NCBI Taxonomy" id="252190"/>
    <lineage>
        <taxon>Eukaryota</taxon>
        <taxon>Fungi</taxon>
        <taxon>Dikarya</taxon>
        <taxon>Ascomycota</taxon>
        <taxon>Pezizomycotina</taxon>
        <taxon>Sordariomycetes</taxon>
        <taxon>Sordariomycetidae</taxon>
        <taxon>Sordariales</taxon>
        <taxon>Podosporaceae</taxon>
        <taxon>Podospora</taxon>
    </lineage>
</organism>
<sequence length="265" mass="31093">LPRRLRPHPHFPSHHPPRLPTRRVIQESSLETLNLLQPPCNPIFIHYSGPRAFPFSLASKSTHTHFIVHKSASVSQQRISHTSPNFKLLLSYIEKDATTDFFLLTITVFHKYATEYLAPLRRRGSKPKQPDPKEIERLLGLPASAWIHNRNKASWSQSEHAAVYFMRMIKGELNAESSWRGEQDVWPRWSRTFWGAFGRLQDLYVEEWRWDKGDGEARRVFRDLEEEKRARGVLVALFEEIERYGVWVCSEEMNILCFRGVYVVL</sequence>
<reference evidence="1" key="2">
    <citation type="submission" date="2023-05" db="EMBL/GenBank/DDBJ databases">
        <authorList>
            <consortium name="Lawrence Berkeley National Laboratory"/>
            <person name="Steindorff A."/>
            <person name="Hensen N."/>
            <person name="Bonometti L."/>
            <person name="Westerberg I."/>
            <person name="Brannstrom I.O."/>
            <person name="Guillou S."/>
            <person name="Cros-Aarteil S."/>
            <person name="Calhoun S."/>
            <person name="Haridas S."/>
            <person name="Kuo A."/>
            <person name="Mondo S."/>
            <person name="Pangilinan J."/>
            <person name="Riley R."/>
            <person name="Labutti K."/>
            <person name="Andreopoulos B."/>
            <person name="Lipzen A."/>
            <person name="Chen C."/>
            <person name="Yanf M."/>
            <person name="Daum C."/>
            <person name="Ng V."/>
            <person name="Clum A."/>
            <person name="Ohm R."/>
            <person name="Martin F."/>
            <person name="Silar P."/>
            <person name="Natvig D."/>
            <person name="Lalanne C."/>
            <person name="Gautier V."/>
            <person name="Ament-Velasquez S.L."/>
            <person name="Kruys A."/>
            <person name="Hutchinson M.I."/>
            <person name="Powell A.J."/>
            <person name="Barry K."/>
            <person name="Miller A.N."/>
            <person name="Grigoriev I.V."/>
            <person name="Debuchy R."/>
            <person name="Gladieux P."/>
            <person name="Thoren M.H."/>
            <person name="Johannesson H."/>
        </authorList>
    </citation>
    <scope>NUCLEOTIDE SEQUENCE</scope>
    <source>
        <strain evidence="1">CBS 990.96</strain>
    </source>
</reference>
<proteinExistence type="predicted"/>
<keyword evidence="2" id="KW-1185">Reference proteome</keyword>
<evidence type="ECO:0000313" key="2">
    <source>
        <dbReference type="Proteomes" id="UP001301958"/>
    </source>
</evidence>
<dbReference type="EMBL" id="MU865407">
    <property type="protein sequence ID" value="KAK4223972.1"/>
    <property type="molecule type" value="Genomic_DNA"/>
</dbReference>
<gene>
    <name evidence="1" type="ORF">QBC38DRAFT_34161</name>
</gene>
<feature type="non-terminal residue" evidence="1">
    <location>
        <position position="1"/>
    </location>
</feature>
<evidence type="ECO:0000313" key="1">
    <source>
        <dbReference type="EMBL" id="KAK4223972.1"/>
    </source>
</evidence>
<dbReference type="AlphaFoldDB" id="A0AAN7BIP6"/>
<reference evidence="1" key="1">
    <citation type="journal article" date="2023" name="Mol. Phylogenet. Evol.">
        <title>Genome-scale phylogeny and comparative genomics of the fungal order Sordariales.</title>
        <authorList>
            <person name="Hensen N."/>
            <person name="Bonometti L."/>
            <person name="Westerberg I."/>
            <person name="Brannstrom I.O."/>
            <person name="Guillou S."/>
            <person name="Cros-Aarteil S."/>
            <person name="Calhoun S."/>
            <person name="Haridas S."/>
            <person name="Kuo A."/>
            <person name="Mondo S."/>
            <person name="Pangilinan J."/>
            <person name="Riley R."/>
            <person name="LaButti K."/>
            <person name="Andreopoulos B."/>
            <person name="Lipzen A."/>
            <person name="Chen C."/>
            <person name="Yan M."/>
            <person name="Daum C."/>
            <person name="Ng V."/>
            <person name="Clum A."/>
            <person name="Steindorff A."/>
            <person name="Ohm R.A."/>
            <person name="Martin F."/>
            <person name="Silar P."/>
            <person name="Natvig D.O."/>
            <person name="Lalanne C."/>
            <person name="Gautier V."/>
            <person name="Ament-Velasquez S.L."/>
            <person name="Kruys A."/>
            <person name="Hutchinson M.I."/>
            <person name="Powell A.J."/>
            <person name="Barry K."/>
            <person name="Miller A.N."/>
            <person name="Grigoriev I.V."/>
            <person name="Debuchy R."/>
            <person name="Gladieux P."/>
            <person name="Hiltunen Thoren M."/>
            <person name="Johannesson H."/>
        </authorList>
    </citation>
    <scope>NUCLEOTIDE SEQUENCE</scope>
    <source>
        <strain evidence="1">CBS 990.96</strain>
    </source>
</reference>
<protein>
    <submittedName>
        <fullName evidence="1">Uncharacterized protein</fullName>
    </submittedName>
</protein>
<comment type="caution">
    <text evidence="1">The sequence shown here is derived from an EMBL/GenBank/DDBJ whole genome shotgun (WGS) entry which is preliminary data.</text>
</comment>
<name>A0AAN7BIP6_9PEZI</name>